<gene>
    <name evidence="1" type="ORF">CSSPJE1EN2_LOCUS16926</name>
</gene>
<evidence type="ECO:0000313" key="2">
    <source>
        <dbReference type="Proteomes" id="UP001497522"/>
    </source>
</evidence>
<evidence type="ECO:0000313" key="1">
    <source>
        <dbReference type="EMBL" id="CAK9874640.1"/>
    </source>
</evidence>
<accession>A0ABP1BGN6</accession>
<name>A0ABP1BGN6_9BRYO</name>
<proteinExistence type="predicted"/>
<dbReference type="EMBL" id="OZ023705">
    <property type="protein sequence ID" value="CAK9874640.1"/>
    <property type="molecule type" value="Genomic_DNA"/>
</dbReference>
<dbReference type="Proteomes" id="UP001497522">
    <property type="component" value="Chromosome 4"/>
</dbReference>
<keyword evidence="2" id="KW-1185">Reference proteome</keyword>
<reference evidence="1" key="1">
    <citation type="submission" date="2024-03" db="EMBL/GenBank/DDBJ databases">
        <authorList>
            <consortium name="ELIXIR-Norway"/>
            <consortium name="Elixir Norway"/>
        </authorList>
    </citation>
    <scope>NUCLEOTIDE SEQUENCE</scope>
</reference>
<sequence>MRGFVLDTSPNSRNEGLVELVFRDSIFSRADRKPLTRHFPSLRTHVFVCAGNFPPATTGKKSLCCSDRWVLRESGRKPVGRYAVETGRQPSDGVT</sequence>
<protein>
    <submittedName>
        <fullName evidence="1">Uncharacterized protein</fullName>
    </submittedName>
</protein>
<organism evidence="1 2">
    <name type="scientific">Sphagnum jensenii</name>
    <dbReference type="NCBI Taxonomy" id="128206"/>
    <lineage>
        <taxon>Eukaryota</taxon>
        <taxon>Viridiplantae</taxon>
        <taxon>Streptophyta</taxon>
        <taxon>Embryophyta</taxon>
        <taxon>Bryophyta</taxon>
        <taxon>Sphagnophytina</taxon>
        <taxon>Sphagnopsida</taxon>
        <taxon>Sphagnales</taxon>
        <taxon>Sphagnaceae</taxon>
        <taxon>Sphagnum</taxon>
    </lineage>
</organism>